<reference evidence="2" key="1">
    <citation type="submission" date="2011-01" db="EMBL/GenBank/DDBJ databases">
        <authorList>
            <person name="Muzny D."/>
            <person name="Qin X."/>
            <person name="Buhay C."/>
            <person name="Dugan-Rocha S."/>
            <person name="Ding Y."/>
            <person name="Chen G."/>
            <person name="Hawes A."/>
            <person name="Holder M."/>
            <person name="Jhangiani S."/>
            <person name="Johnson A."/>
            <person name="Khan Z."/>
            <person name="Li Z."/>
            <person name="Liu W."/>
            <person name="Liu X."/>
            <person name="Perez L."/>
            <person name="Shen H."/>
            <person name="Wang Q."/>
            <person name="Watt J."/>
            <person name="Xi L."/>
            <person name="Xin Y."/>
            <person name="Zhou J."/>
            <person name="Deng J."/>
            <person name="Jiang H."/>
            <person name="Liu Y."/>
            <person name="Qu J."/>
            <person name="Song X.-Z."/>
            <person name="Zhang L."/>
            <person name="Villasana D."/>
            <person name="Johnson A."/>
            <person name="Liu J."/>
            <person name="Liyanage D."/>
            <person name="Lorensuhewa L."/>
            <person name="Robinson T."/>
            <person name="Song A."/>
            <person name="Song B.-B."/>
            <person name="Dinh H."/>
            <person name="Thornton R."/>
            <person name="Coyle M."/>
            <person name="Francisco L."/>
            <person name="Jackson L."/>
            <person name="Javaid M."/>
            <person name="Korchina V."/>
            <person name="Kovar C."/>
            <person name="Mata R."/>
            <person name="Mathew T."/>
            <person name="Ngo R."/>
            <person name="Nguyen L."/>
            <person name="Nguyen N."/>
            <person name="Okwuonu G."/>
            <person name="Ongeri F."/>
            <person name="Pham C."/>
            <person name="Simmons D."/>
            <person name="Wilczek-Boney K."/>
            <person name="Hale W."/>
            <person name="Jakkamsetti A."/>
            <person name="Pham P."/>
            <person name="Ruth R."/>
            <person name="San Lucas F."/>
            <person name="Warren J."/>
            <person name="Zhang J."/>
            <person name="Zhao Z."/>
            <person name="Zhou C."/>
            <person name="Zhu D."/>
            <person name="Lee S."/>
            <person name="Bess C."/>
            <person name="Blankenburg K."/>
            <person name="Forbes L."/>
            <person name="Fu Q."/>
            <person name="Gubbala S."/>
            <person name="Hirani K."/>
            <person name="Jayaseelan J.C."/>
            <person name="Lara F."/>
            <person name="Munidasa M."/>
            <person name="Palculict T."/>
            <person name="Patil S."/>
            <person name="Pu L.-L."/>
            <person name="Saada N."/>
            <person name="Tang L."/>
            <person name="Weissenberger G."/>
            <person name="Zhu Y."/>
            <person name="Hemphill L."/>
            <person name="Shang Y."/>
            <person name="Youmans B."/>
            <person name="Ayvaz T."/>
            <person name="Ross M."/>
            <person name="Santibanez J."/>
            <person name="Aqrawi P."/>
            <person name="Gross S."/>
            <person name="Joshi V."/>
            <person name="Fowler G."/>
            <person name="Nazareth L."/>
            <person name="Reid J."/>
            <person name="Worley K."/>
            <person name="Petrosino J."/>
            <person name="Highlander S."/>
            <person name="Gibbs R."/>
        </authorList>
    </citation>
    <scope>NUCLEOTIDE SEQUENCE [LARGE SCALE GENOMIC DNA]</scope>
    <source>
        <strain evidence="2">ATCC 19414</strain>
    </source>
</reference>
<keyword evidence="1" id="KW-0812">Transmembrane</keyword>
<feature type="transmembrane region" description="Helical" evidence="1">
    <location>
        <begin position="280"/>
        <end position="300"/>
    </location>
</feature>
<dbReference type="Proteomes" id="UP000003028">
    <property type="component" value="Unassembled WGS sequence"/>
</dbReference>
<feature type="transmembrane region" description="Helical" evidence="1">
    <location>
        <begin position="69"/>
        <end position="90"/>
    </location>
</feature>
<gene>
    <name evidence="2" type="ORF">HMPREF0357_10691</name>
</gene>
<keyword evidence="3" id="KW-1185">Reference proteome</keyword>
<dbReference type="STRING" id="1648.A2I91_00485"/>
<accession>E7FWF1</accession>
<feature type="transmembrane region" description="Helical" evidence="1">
    <location>
        <begin position="306"/>
        <end position="326"/>
    </location>
</feature>
<keyword evidence="1" id="KW-1133">Transmembrane helix</keyword>
<organism evidence="2 3">
    <name type="scientific">Erysipelothrix rhusiopathiae ATCC 19414</name>
    <dbReference type="NCBI Taxonomy" id="525280"/>
    <lineage>
        <taxon>Bacteria</taxon>
        <taxon>Bacillati</taxon>
        <taxon>Bacillota</taxon>
        <taxon>Erysipelotrichia</taxon>
        <taxon>Erysipelotrichales</taxon>
        <taxon>Erysipelotrichaceae</taxon>
        <taxon>Erysipelothrix</taxon>
    </lineage>
</organism>
<feature type="transmembrane region" description="Helical" evidence="1">
    <location>
        <begin position="238"/>
        <end position="259"/>
    </location>
</feature>
<evidence type="ECO:0000256" key="1">
    <source>
        <dbReference type="SAM" id="Phobius"/>
    </source>
</evidence>
<feature type="transmembrane region" description="Helical" evidence="1">
    <location>
        <begin position="179"/>
        <end position="206"/>
    </location>
</feature>
<keyword evidence="1" id="KW-0472">Membrane</keyword>
<dbReference type="EMBL" id="ACLK02000002">
    <property type="protein sequence ID" value="EFY08584.1"/>
    <property type="molecule type" value="Genomic_DNA"/>
</dbReference>
<evidence type="ECO:0000313" key="3">
    <source>
        <dbReference type="Proteomes" id="UP000003028"/>
    </source>
</evidence>
<feature type="transmembrane region" description="Helical" evidence="1">
    <location>
        <begin position="31"/>
        <end position="49"/>
    </location>
</feature>
<name>E7FWF1_ERYRH</name>
<feature type="transmembrane region" description="Helical" evidence="1">
    <location>
        <begin position="338"/>
        <end position="356"/>
    </location>
</feature>
<dbReference type="AlphaFoldDB" id="E7FWF1"/>
<comment type="caution">
    <text evidence="2">The sequence shown here is derived from an EMBL/GenBank/DDBJ whole genome shotgun (WGS) entry which is preliminary data.</text>
</comment>
<proteinExistence type="predicted"/>
<evidence type="ECO:0000313" key="2">
    <source>
        <dbReference type="EMBL" id="EFY08584.1"/>
    </source>
</evidence>
<feature type="transmembrane region" description="Helical" evidence="1">
    <location>
        <begin position="152"/>
        <end position="172"/>
    </location>
</feature>
<protein>
    <submittedName>
        <fullName evidence="2">Uncharacterized protein</fullName>
    </submittedName>
</protein>
<sequence length="671" mass="77269">MKWRTKIMKTLINSRINFDYLKFNFKKYKGLLLFYTILLMTSFPIPTLIRWIQTPDRYHYENYSTGSVYVPIIITIFLSIVTPMILFNYLSSKKSVDVFHSLPIKRSDLFLTNYVASLLIIFIPFTIAYFSGYALNNLLYSASLKWYHIETYFQLLAIFFATTTPVMFVLMNTGTLSDALIYTVIIFVAPFLAFGALELFASTFVIGYTSMRMDSIAFLSPPTSVLFGLKSMNSPYDMGLYASYWLILGLILLSVSLVIHDGRKSEKSETPFVNNWFFPLIIYLFTGIVLVFLLPIFAIGNRTLTVGSVVMPVLIALLLFTLLNIIKNRSLKNMTVILKNYTIFAVVLMIFCTILYTTDGFGYTYYIPKIDKIESVTITSQGEIYGNENEDFLPSGGNYLFQKDLHITREHPELLQLTNTFHYSITNQLIEKEPSVSSNLEQTSDYTPIYIEYKLKSGSKIKRRFNVKDELLKPLYPAVNNPATLKDTNIFFNEEKQINQIYIFNNTLTEGYRFTGSRSELIETYKEDLQNTDFQPNGDTLNFVLAYKVKDRDYGNDYLLNIDNRHPKTTEYIKNNLKPIDDVNTEAVIYRDDNGDSLFSKGISASSSIYVSDRVSNYDSDFVNSSELKSLKDKVSSFVISNNPHDVYRVNVEVSDLNIYFEYYLSVRKDA</sequence>
<feature type="transmembrane region" description="Helical" evidence="1">
    <location>
        <begin position="111"/>
        <end position="132"/>
    </location>
</feature>